<organism evidence="1 2">
    <name type="scientific">Rhodnius prolixus</name>
    <name type="common">Triatomid bug</name>
    <dbReference type="NCBI Taxonomy" id="13249"/>
    <lineage>
        <taxon>Eukaryota</taxon>
        <taxon>Metazoa</taxon>
        <taxon>Ecdysozoa</taxon>
        <taxon>Arthropoda</taxon>
        <taxon>Hexapoda</taxon>
        <taxon>Insecta</taxon>
        <taxon>Pterygota</taxon>
        <taxon>Neoptera</taxon>
        <taxon>Paraneoptera</taxon>
        <taxon>Hemiptera</taxon>
        <taxon>Heteroptera</taxon>
        <taxon>Panheteroptera</taxon>
        <taxon>Cimicomorpha</taxon>
        <taxon>Reduviidae</taxon>
        <taxon>Triatominae</taxon>
        <taxon>Rhodnius</taxon>
    </lineage>
</organism>
<dbReference type="VEuPathDB" id="VectorBase:RPRC012863"/>
<reference evidence="1" key="1">
    <citation type="submission" date="2015-05" db="UniProtKB">
        <authorList>
            <consortium name="EnsemblMetazoa"/>
        </authorList>
    </citation>
    <scope>IDENTIFICATION</scope>
</reference>
<dbReference type="HOGENOM" id="CLU_2815623_0_0_1"/>
<dbReference type="EMBL" id="ACPB03005713">
    <property type="status" value="NOT_ANNOTATED_CDS"/>
    <property type="molecule type" value="Genomic_DNA"/>
</dbReference>
<name>T1I991_RHOPR</name>
<dbReference type="EnsemblMetazoa" id="RPRC012863-RA">
    <property type="protein sequence ID" value="RPRC012863-PA"/>
    <property type="gene ID" value="RPRC012863"/>
</dbReference>
<evidence type="ECO:0000313" key="2">
    <source>
        <dbReference type="Proteomes" id="UP000015103"/>
    </source>
</evidence>
<protein>
    <submittedName>
        <fullName evidence="1">Uncharacterized protein</fullName>
    </submittedName>
</protein>
<proteinExistence type="predicted"/>
<dbReference type="InParanoid" id="T1I991"/>
<dbReference type="AlphaFoldDB" id="T1I991"/>
<keyword evidence="2" id="KW-1185">Reference proteome</keyword>
<sequence length="67" mass="7631">MSPSIYNPADCELRAVIRVFLVLKLLVPGETMMFFLVMKQFTQILLEVDGGKLVNNISEESFHPRGF</sequence>
<accession>T1I991</accession>
<evidence type="ECO:0000313" key="1">
    <source>
        <dbReference type="EnsemblMetazoa" id="RPRC012863-PA"/>
    </source>
</evidence>
<dbReference type="Proteomes" id="UP000015103">
    <property type="component" value="Unassembled WGS sequence"/>
</dbReference>